<sequence>MSDLEARALDLFDKYVDLTPSQRSAALARLKDREPALHDALLRLLSADAATHPLEVAAFDLLGEVSTRDDADDASARIGNRLGPWRIDHVLGSGGMGTVYGASRADGQYEKQVALKCMRTEMSSPALIDAFMRERNHLAQLDHPHIAPLLDGGVEADGRPWFAMRLVHGTAMDLWADQQRLGLKERIHLLLQACQALRYAHDRRVLHQDIKPGNLLVSTDGRVHLVDFGLSAVTGSLHGAVAPRVAVSNGYTAPEVLSGGAASVASDLYSLGVMLYQLLVGDWPRPLLPLHASFIGRPSVAPARAPSALAMSTSPELAVKRDCQDLRHLSKRLQGDLDAIALKAVALKPEDRYASVGALIDDLERWLTRHPVTARGHRRAYVLGRFLQRNALASALAASVFVVGAAGAGVLGWLHRQDRQTLHDTQAVSSVFEQTLGSATLSGLADTRPSSRTLLEKTESGLRALSLDASPAIKARALASLARSYAALGDYRHALALAGEAHRLLSNETVGDTETRAMLAMLLNLQARHAEARDVATQGLQRSTSTQTNANPSTLALLAELARAHWGLSEYDAAFDALAFAQRSAAGTSSQAALDMQVELLVLRAQWHLQLLDLAAADIDLRSAARAASARAPAVQESVGEARLPLLMMQERYAEASERATTLLDARRQRLGPHHPDTARSLRLQLDVASRTPGNAPLATTAAQAARDAILATYGARHPEYAQLLLLEARIASRDDARMGVSLARQAVQLLESTLGPRHPVTLDAKEEQAMALLAFASRAPASSAPQPLREAAGLLQEVIHATGQRHWPAPGARHLLAQVLLQRARLDGPASVADRRQAETLLQDALVEASRHFGARHATTTTIRATLVQDYQPEAVEATAAAPRSSPP</sequence>
<dbReference type="InterPro" id="IPR017441">
    <property type="entry name" value="Protein_kinase_ATP_BS"/>
</dbReference>
<dbReference type="PROSITE" id="PS00107">
    <property type="entry name" value="PROTEIN_KINASE_ATP"/>
    <property type="match status" value="1"/>
</dbReference>
<evidence type="ECO:0000256" key="2">
    <source>
        <dbReference type="ARBA" id="ARBA00022741"/>
    </source>
</evidence>
<feature type="domain" description="Protein kinase" evidence="6">
    <location>
        <begin position="85"/>
        <end position="367"/>
    </location>
</feature>
<dbReference type="PANTHER" id="PTHR43289">
    <property type="entry name" value="MITOGEN-ACTIVATED PROTEIN KINASE KINASE KINASE 20-RELATED"/>
    <property type="match status" value="1"/>
</dbReference>
<proteinExistence type="predicted"/>
<dbReference type="Gene3D" id="1.10.510.10">
    <property type="entry name" value="Transferase(Phosphotransferase) domain 1"/>
    <property type="match status" value="1"/>
</dbReference>
<evidence type="ECO:0000256" key="4">
    <source>
        <dbReference type="ARBA" id="ARBA00022840"/>
    </source>
</evidence>
<evidence type="ECO:0000313" key="7">
    <source>
        <dbReference type="EMBL" id="KAF1723481.1"/>
    </source>
</evidence>
<dbReference type="Pfam" id="PF00069">
    <property type="entry name" value="Pkinase"/>
    <property type="match status" value="1"/>
</dbReference>
<dbReference type="InterPro" id="IPR000719">
    <property type="entry name" value="Prot_kinase_dom"/>
</dbReference>
<keyword evidence="3" id="KW-0418">Kinase</keyword>
<keyword evidence="2 5" id="KW-0547">Nucleotide-binding</keyword>
<evidence type="ECO:0000256" key="3">
    <source>
        <dbReference type="ARBA" id="ARBA00022777"/>
    </source>
</evidence>
<reference evidence="7 8" key="1">
    <citation type="submission" date="2017-10" db="EMBL/GenBank/DDBJ databases">
        <title>Whole genome sequencing of members of genus Pseudoxanthomonas.</title>
        <authorList>
            <person name="Kumar S."/>
            <person name="Bansal K."/>
            <person name="Kaur A."/>
            <person name="Patil P."/>
            <person name="Sharma S."/>
            <person name="Patil P.B."/>
        </authorList>
    </citation>
    <scope>NUCLEOTIDE SEQUENCE [LARGE SCALE GENOMIC DNA]</scope>
    <source>
        <strain evidence="7 8">DSM 17109</strain>
    </source>
</reference>
<dbReference type="InterPro" id="IPR011009">
    <property type="entry name" value="Kinase-like_dom_sf"/>
</dbReference>
<dbReference type="PANTHER" id="PTHR43289:SF34">
    <property type="entry name" value="SERINE_THREONINE-PROTEIN KINASE YBDM-RELATED"/>
    <property type="match status" value="1"/>
</dbReference>
<keyword evidence="4 5" id="KW-0067">ATP-binding</keyword>
<comment type="caution">
    <text evidence="7">The sequence shown here is derived from an EMBL/GenBank/DDBJ whole genome shotgun (WGS) entry which is preliminary data.</text>
</comment>
<feature type="binding site" evidence="5">
    <location>
        <position position="116"/>
    </location>
    <ligand>
        <name>ATP</name>
        <dbReference type="ChEBI" id="CHEBI:30616"/>
    </ligand>
</feature>
<keyword evidence="8" id="KW-1185">Reference proteome</keyword>
<dbReference type="Proteomes" id="UP000781710">
    <property type="component" value="Unassembled WGS sequence"/>
</dbReference>
<evidence type="ECO:0000256" key="1">
    <source>
        <dbReference type="ARBA" id="ARBA00022679"/>
    </source>
</evidence>
<dbReference type="RefSeq" id="WP_162338812.1">
    <property type="nucleotide sequence ID" value="NZ_JBHSRQ010000007.1"/>
</dbReference>
<dbReference type="CDD" id="cd14014">
    <property type="entry name" value="STKc_PknB_like"/>
    <property type="match status" value="1"/>
</dbReference>
<dbReference type="PROSITE" id="PS50011">
    <property type="entry name" value="PROTEIN_KINASE_DOM"/>
    <property type="match status" value="1"/>
</dbReference>
<dbReference type="InterPro" id="IPR008271">
    <property type="entry name" value="Ser/Thr_kinase_AS"/>
</dbReference>
<evidence type="ECO:0000313" key="8">
    <source>
        <dbReference type="Proteomes" id="UP000781710"/>
    </source>
</evidence>
<dbReference type="SMART" id="SM00220">
    <property type="entry name" value="S_TKc"/>
    <property type="match status" value="1"/>
</dbReference>
<dbReference type="EMBL" id="PDWW01000027">
    <property type="protein sequence ID" value="KAF1723481.1"/>
    <property type="molecule type" value="Genomic_DNA"/>
</dbReference>
<dbReference type="Gene3D" id="1.25.40.10">
    <property type="entry name" value="Tetratricopeptide repeat domain"/>
    <property type="match status" value="2"/>
</dbReference>
<dbReference type="InterPro" id="IPR011990">
    <property type="entry name" value="TPR-like_helical_dom_sf"/>
</dbReference>
<evidence type="ECO:0000256" key="5">
    <source>
        <dbReference type="PROSITE-ProRule" id="PRU10141"/>
    </source>
</evidence>
<accession>A0ABQ6ZDS0</accession>
<keyword evidence="1" id="KW-0808">Transferase</keyword>
<evidence type="ECO:0000259" key="6">
    <source>
        <dbReference type="PROSITE" id="PS50011"/>
    </source>
</evidence>
<dbReference type="Gene3D" id="3.30.200.20">
    <property type="entry name" value="Phosphorylase Kinase, domain 1"/>
    <property type="match status" value="1"/>
</dbReference>
<gene>
    <name evidence="7" type="ORF">CSC78_15705</name>
</gene>
<name>A0ABQ6ZDS0_9GAMM</name>
<protein>
    <recommendedName>
        <fullName evidence="6">Protein kinase domain-containing protein</fullName>
    </recommendedName>
</protein>
<dbReference type="SUPFAM" id="SSF48452">
    <property type="entry name" value="TPR-like"/>
    <property type="match status" value="1"/>
</dbReference>
<dbReference type="PROSITE" id="PS00108">
    <property type="entry name" value="PROTEIN_KINASE_ST"/>
    <property type="match status" value="1"/>
</dbReference>
<organism evidence="7 8">
    <name type="scientific">Pseudoxanthomonas japonensis</name>
    <dbReference type="NCBI Taxonomy" id="69284"/>
    <lineage>
        <taxon>Bacteria</taxon>
        <taxon>Pseudomonadati</taxon>
        <taxon>Pseudomonadota</taxon>
        <taxon>Gammaproteobacteria</taxon>
        <taxon>Lysobacterales</taxon>
        <taxon>Lysobacteraceae</taxon>
        <taxon>Pseudoxanthomonas</taxon>
    </lineage>
</organism>
<dbReference type="SUPFAM" id="SSF56112">
    <property type="entry name" value="Protein kinase-like (PK-like)"/>
    <property type="match status" value="1"/>
</dbReference>